<dbReference type="RefSeq" id="WP_212675221.1">
    <property type="nucleotide sequence ID" value="NZ_JAGSPJ010000003.1"/>
</dbReference>
<keyword evidence="3" id="KW-1185">Reference proteome</keyword>
<dbReference type="Proteomes" id="UP000678545">
    <property type="component" value="Unassembled WGS sequence"/>
</dbReference>
<evidence type="ECO:0000313" key="2">
    <source>
        <dbReference type="EMBL" id="MBR7800084.1"/>
    </source>
</evidence>
<feature type="domain" description="NAD-dependent epimerase/dehydratase" evidence="1">
    <location>
        <begin position="46"/>
        <end position="153"/>
    </location>
</feature>
<name>A0A941E3U3_9BURK</name>
<dbReference type="InterPro" id="IPR036291">
    <property type="entry name" value="NAD(P)-bd_dom_sf"/>
</dbReference>
<organism evidence="2 3">
    <name type="scientific">Undibacterium fentianense</name>
    <dbReference type="NCBI Taxonomy" id="2828728"/>
    <lineage>
        <taxon>Bacteria</taxon>
        <taxon>Pseudomonadati</taxon>
        <taxon>Pseudomonadota</taxon>
        <taxon>Betaproteobacteria</taxon>
        <taxon>Burkholderiales</taxon>
        <taxon>Oxalobacteraceae</taxon>
        <taxon>Undibacterium</taxon>
    </lineage>
</organism>
<dbReference type="Pfam" id="PF01370">
    <property type="entry name" value="Epimerase"/>
    <property type="match status" value="1"/>
</dbReference>
<proteinExistence type="predicted"/>
<dbReference type="EMBL" id="JAGSPJ010000003">
    <property type="protein sequence ID" value="MBR7800084.1"/>
    <property type="molecule type" value="Genomic_DNA"/>
</dbReference>
<evidence type="ECO:0000259" key="1">
    <source>
        <dbReference type="Pfam" id="PF01370"/>
    </source>
</evidence>
<dbReference type="InterPro" id="IPR001509">
    <property type="entry name" value="Epimerase_deHydtase"/>
</dbReference>
<reference evidence="2" key="1">
    <citation type="submission" date="2021-04" db="EMBL/GenBank/DDBJ databases">
        <title>novel species isolated from subtropical streams in China.</title>
        <authorList>
            <person name="Lu H."/>
        </authorList>
    </citation>
    <scope>NUCLEOTIDE SEQUENCE</scope>
    <source>
        <strain evidence="2">FT137W</strain>
    </source>
</reference>
<dbReference type="AlphaFoldDB" id="A0A941E3U3"/>
<comment type="caution">
    <text evidence="2">The sequence shown here is derived from an EMBL/GenBank/DDBJ whole genome shotgun (WGS) entry which is preliminary data.</text>
</comment>
<protein>
    <submittedName>
        <fullName evidence="2">NAD(P)-dependent oxidoreductase</fullName>
    </submittedName>
</protein>
<dbReference type="Gene3D" id="3.40.50.720">
    <property type="entry name" value="NAD(P)-binding Rossmann-like Domain"/>
    <property type="match status" value="1"/>
</dbReference>
<evidence type="ECO:0000313" key="3">
    <source>
        <dbReference type="Proteomes" id="UP000678545"/>
    </source>
</evidence>
<dbReference type="SUPFAM" id="SSF51735">
    <property type="entry name" value="NAD(P)-binding Rossmann-fold domains"/>
    <property type="match status" value="1"/>
</dbReference>
<accession>A0A941E3U3</accession>
<gene>
    <name evidence="2" type="ORF">KDM90_08745</name>
</gene>
<sequence length="234" mass="26418">MIVGHGLIARSFASYLKDSADICLYAAGVSNSSTDVIVEFERERHTLLSAIAALDSQQHIIYLSTCHLVEDGAAQTPYMRHKLAMEEIVQTCPSFLIVRLPLVVGYSNNPHTLLNYLANHIRRSYRFTGWTTARRGLIDAMDMARIVNAIVQNRWAHNCILSLAGPQIYTVPEIVSTMAEVIGRDALVDWQPKVSDFKLNPQVTLDFADRIGMKFGENYLFNTLHKYYSTMYAE</sequence>